<feature type="compositionally biased region" description="Gly residues" evidence="1">
    <location>
        <begin position="293"/>
        <end position="305"/>
    </location>
</feature>
<accession>A0A6J4KI50</accession>
<dbReference type="EC" id="1.13.11.27" evidence="2"/>
<evidence type="ECO:0000256" key="1">
    <source>
        <dbReference type="SAM" id="MobiDB-lite"/>
    </source>
</evidence>
<feature type="compositionally biased region" description="Basic residues" evidence="1">
    <location>
        <begin position="82"/>
        <end position="96"/>
    </location>
</feature>
<feature type="compositionally biased region" description="Low complexity" evidence="1">
    <location>
        <begin position="200"/>
        <end position="212"/>
    </location>
</feature>
<keyword evidence="2" id="KW-0223">Dioxygenase</keyword>
<feature type="compositionally biased region" description="Basic and acidic residues" evidence="1">
    <location>
        <begin position="1"/>
        <end position="11"/>
    </location>
</feature>
<feature type="non-terminal residue" evidence="2">
    <location>
        <position position="374"/>
    </location>
</feature>
<keyword evidence="2" id="KW-0670">Pyruvate</keyword>
<dbReference type="GO" id="GO:0003868">
    <property type="term" value="F:4-hydroxyphenylpyruvate dioxygenase activity"/>
    <property type="evidence" value="ECO:0007669"/>
    <property type="project" value="UniProtKB-EC"/>
</dbReference>
<feature type="compositionally biased region" description="Low complexity" evidence="1">
    <location>
        <begin position="347"/>
        <end position="359"/>
    </location>
</feature>
<gene>
    <name evidence="2" type="ORF">AVDCRST_MAG68-1067</name>
</gene>
<dbReference type="AlphaFoldDB" id="A0A6J4KI50"/>
<feature type="compositionally biased region" description="Basic residues" evidence="1">
    <location>
        <begin position="269"/>
        <end position="279"/>
    </location>
</feature>
<keyword evidence="2" id="KW-0560">Oxidoreductase</keyword>
<feature type="compositionally biased region" description="Basic residues" evidence="1">
    <location>
        <begin position="124"/>
        <end position="140"/>
    </location>
</feature>
<feature type="compositionally biased region" description="Basic and acidic residues" evidence="1">
    <location>
        <begin position="52"/>
        <end position="62"/>
    </location>
</feature>
<protein>
    <submittedName>
        <fullName evidence="2">4-hydroxyphenylpyruvate dioxygenase</fullName>
        <ecNumber evidence="2">1.13.11.27</ecNumber>
    </submittedName>
</protein>
<feature type="non-terminal residue" evidence="2">
    <location>
        <position position="1"/>
    </location>
</feature>
<dbReference type="EMBL" id="CADCTW010000051">
    <property type="protein sequence ID" value="CAA9306743.1"/>
    <property type="molecule type" value="Genomic_DNA"/>
</dbReference>
<feature type="compositionally biased region" description="Basic and acidic residues" evidence="1">
    <location>
        <begin position="215"/>
        <end position="230"/>
    </location>
</feature>
<name>A0A6J4KI50_9BACT</name>
<sequence>GHDRTRCRSGADHLQPAAAPWHRPRGALRGQRLPGRALLPQHVRLPAHRPRGAGDRDARPHVGGDGAGRHPPGAHQRAASRVAHHPPRGPPRRRGQGRGLHGGERGARLRVGRAPRRQAGGRARGARGRARTPGARHHRGAGRDRALPGGAPRLHGRVLPRLRSDRGRAPGAPGGADGSGPRGGEHGAGPAGRLGGVLQGGARVPPVAPGDGVDPDQRHELQGDGGRVRQDQVPLRGAGREREQVAGAGVPGLQPWRRRAARGLSVPGHLRHRGRHPRERRALPARPLHLLRGAGGARGRPGPGEAGRVRGAGRAAGPRRRRAAHADLQRARGRPPHHVRGADRAAGRAGLRLGQHQGAVRGGGARAGTPRQHL</sequence>
<organism evidence="2">
    <name type="scientific">uncultured Gemmatimonadota bacterium</name>
    <dbReference type="NCBI Taxonomy" id="203437"/>
    <lineage>
        <taxon>Bacteria</taxon>
        <taxon>Pseudomonadati</taxon>
        <taxon>Gemmatimonadota</taxon>
        <taxon>environmental samples</taxon>
    </lineage>
</organism>
<evidence type="ECO:0000313" key="2">
    <source>
        <dbReference type="EMBL" id="CAA9306743.1"/>
    </source>
</evidence>
<reference evidence="2" key="1">
    <citation type="submission" date="2020-02" db="EMBL/GenBank/DDBJ databases">
        <authorList>
            <person name="Meier V. D."/>
        </authorList>
    </citation>
    <scope>NUCLEOTIDE SEQUENCE</scope>
    <source>
        <strain evidence="2">AVDCRST_MAG68</strain>
    </source>
</reference>
<feature type="region of interest" description="Disordered" evidence="1">
    <location>
        <begin position="1"/>
        <end position="374"/>
    </location>
</feature>
<feature type="compositionally biased region" description="Gly residues" evidence="1">
    <location>
        <begin position="172"/>
        <end position="199"/>
    </location>
</feature>
<proteinExistence type="predicted"/>